<dbReference type="RefSeq" id="WP_226728988.1">
    <property type="nucleotide sequence ID" value="NZ_JAJAUY010000094.1"/>
</dbReference>
<protein>
    <submittedName>
        <fullName evidence="1">Uncharacterized protein</fullName>
    </submittedName>
</protein>
<dbReference type="EMBL" id="JAJAUY010000094">
    <property type="protein sequence ID" value="MCB5181885.1"/>
    <property type="molecule type" value="Genomic_DNA"/>
</dbReference>
<sequence>MNSVVGPGRVLWQVWADYPATPDGRPVVHLSAHGHTDVARPVSTDQLGAELVASLAGPELDGRTPQIRIVARAVSSGR</sequence>
<gene>
    <name evidence="1" type="ORF">LG632_21190</name>
</gene>
<evidence type="ECO:0000313" key="2">
    <source>
        <dbReference type="Proteomes" id="UP001199054"/>
    </source>
</evidence>
<organism evidence="1 2">
    <name type="scientific">Streptomyces antimicrobicus</name>
    <dbReference type="NCBI Taxonomy" id="2883108"/>
    <lineage>
        <taxon>Bacteria</taxon>
        <taxon>Bacillati</taxon>
        <taxon>Actinomycetota</taxon>
        <taxon>Actinomycetes</taxon>
        <taxon>Kitasatosporales</taxon>
        <taxon>Streptomycetaceae</taxon>
        <taxon>Streptomyces</taxon>
    </lineage>
</organism>
<evidence type="ECO:0000313" key="1">
    <source>
        <dbReference type="EMBL" id="MCB5181885.1"/>
    </source>
</evidence>
<accession>A0ABS8BB98</accession>
<proteinExistence type="predicted"/>
<comment type="caution">
    <text evidence="1">The sequence shown here is derived from an EMBL/GenBank/DDBJ whole genome shotgun (WGS) entry which is preliminary data.</text>
</comment>
<name>A0ABS8BB98_9ACTN</name>
<reference evidence="1 2" key="1">
    <citation type="submission" date="2021-10" db="EMBL/GenBank/DDBJ databases">
        <title>Streptomyces sp. strain SMC 277, a novel streptomycete isolated from soil.</title>
        <authorList>
            <person name="Chanama M."/>
        </authorList>
    </citation>
    <scope>NUCLEOTIDE SEQUENCE [LARGE SCALE GENOMIC DNA]</scope>
    <source>
        <strain evidence="1 2">SMC 277</strain>
    </source>
</reference>
<dbReference type="Proteomes" id="UP001199054">
    <property type="component" value="Unassembled WGS sequence"/>
</dbReference>
<keyword evidence="2" id="KW-1185">Reference proteome</keyword>